<proteinExistence type="predicted"/>
<accession>A0A452QBF9</accession>
<dbReference type="PANTHER" id="PTHR47115:SF1">
    <property type="entry name" value="COILED-COIL DOMAIN-CONTAINING PROTEIN 183"/>
    <property type="match status" value="1"/>
</dbReference>
<sequence>MKDTHALPGQKRSLLAPGSASRWASRWSVTKHCVPSGHPQVIRQLENNIEKTTVKIATSQNMHLLYVDLLHHLKKELAGYPTELDKLQTLVGDYCSELSDMTIMSQDAMMITDEVKMNMRQGEATFIEERRARENRLNQQKKLIDKIHTKETNEKYRRVSPYRNPTAVPRTLGGPLPGGRCCSPRPPLPTRAGGIWTSPPISWVQKL</sequence>
<reference evidence="2" key="1">
    <citation type="submission" date="2016-06" db="EMBL/GenBank/DDBJ databases">
        <title>De novo assembly and RNA-Seq shows season-dependent expression and editing in black bear kidneys.</title>
        <authorList>
            <person name="Korstanje R."/>
            <person name="Srivastava A."/>
            <person name="Sarsani V.K."/>
            <person name="Sheehan S.M."/>
            <person name="Seger R.L."/>
            <person name="Barter M.E."/>
            <person name="Lindqvist C."/>
            <person name="Brody L.C."/>
            <person name="Mullikin J.C."/>
        </authorList>
    </citation>
    <scope>NUCLEOTIDE SEQUENCE [LARGE SCALE GENOMIC DNA]</scope>
</reference>
<evidence type="ECO:0000313" key="1">
    <source>
        <dbReference type="Ensembl" id="ENSUAMP00000001794.1"/>
    </source>
</evidence>
<protein>
    <submittedName>
        <fullName evidence="1">Uncharacterized protein</fullName>
    </submittedName>
</protein>
<name>A0A452QBF9_URSAM</name>
<reference evidence="1" key="2">
    <citation type="submission" date="2025-08" db="UniProtKB">
        <authorList>
            <consortium name="Ensembl"/>
        </authorList>
    </citation>
    <scope>IDENTIFICATION</scope>
</reference>
<evidence type="ECO:0000313" key="2">
    <source>
        <dbReference type="Proteomes" id="UP000291022"/>
    </source>
</evidence>
<dbReference type="AlphaFoldDB" id="A0A452QBF9"/>
<dbReference type="Proteomes" id="UP000291022">
    <property type="component" value="Unassembled WGS sequence"/>
</dbReference>
<dbReference type="PANTHER" id="PTHR47115">
    <property type="entry name" value="COILED-COIL DOMAIN-CONTAINING PROTEIN 183"/>
    <property type="match status" value="1"/>
</dbReference>
<reference evidence="1" key="3">
    <citation type="submission" date="2025-09" db="UniProtKB">
        <authorList>
            <consortium name="Ensembl"/>
        </authorList>
    </citation>
    <scope>IDENTIFICATION</scope>
</reference>
<keyword evidence="2" id="KW-1185">Reference proteome</keyword>
<dbReference type="GeneTree" id="ENSGT00940000163544"/>
<dbReference type="InterPro" id="IPR043247">
    <property type="entry name" value="CCDC183"/>
</dbReference>
<organism evidence="1 2">
    <name type="scientific">Ursus americanus</name>
    <name type="common">American black bear</name>
    <name type="synonym">Euarctos americanus</name>
    <dbReference type="NCBI Taxonomy" id="9643"/>
    <lineage>
        <taxon>Eukaryota</taxon>
        <taxon>Metazoa</taxon>
        <taxon>Chordata</taxon>
        <taxon>Craniata</taxon>
        <taxon>Vertebrata</taxon>
        <taxon>Euteleostomi</taxon>
        <taxon>Mammalia</taxon>
        <taxon>Eutheria</taxon>
        <taxon>Laurasiatheria</taxon>
        <taxon>Carnivora</taxon>
        <taxon>Caniformia</taxon>
        <taxon>Ursidae</taxon>
        <taxon>Ursus</taxon>
    </lineage>
</organism>
<dbReference type="STRING" id="9643.ENSUAMP00000001794"/>
<dbReference type="Ensembl" id="ENSUAMT00000002047.1">
    <property type="protein sequence ID" value="ENSUAMP00000001794.1"/>
    <property type="gene ID" value="ENSUAMG00000001685.1"/>
</dbReference>